<evidence type="ECO:0000313" key="10">
    <source>
        <dbReference type="EMBL" id="CAE7932315.1"/>
    </source>
</evidence>
<dbReference type="PANTHER" id="PTHR19879">
    <property type="entry name" value="TRANSCRIPTION INITIATION FACTOR TFIID"/>
    <property type="match status" value="1"/>
</dbReference>
<feature type="repeat" description="WD" evidence="7">
    <location>
        <begin position="171"/>
        <end position="212"/>
    </location>
</feature>
<dbReference type="Pfam" id="PF00520">
    <property type="entry name" value="Ion_trans"/>
    <property type="match status" value="1"/>
</dbReference>
<dbReference type="PANTHER" id="PTHR19879:SF9">
    <property type="entry name" value="TRANSCRIPTION INITIATION FACTOR TFIID SUBUNIT 5"/>
    <property type="match status" value="1"/>
</dbReference>
<dbReference type="GO" id="GO:0016020">
    <property type="term" value="C:membrane"/>
    <property type="evidence" value="ECO:0007669"/>
    <property type="project" value="UniProtKB-SubCell"/>
</dbReference>
<feature type="repeat" description="WD" evidence="7">
    <location>
        <begin position="129"/>
        <end position="170"/>
    </location>
</feature>
<dbReference type="InterPro" id="IPR001680">
    <property type="entry name" value="WD40_rpt"/>
</dbReference>
<evidence type="ECO:0000256" key="8">
    <source>
        <dbReference type="SAM" id="Phobius"/>
    </source>
</evidence>
<dbReference type="Gene3D" id="2.130.10.10">
    <property type="entry name" value="YVTN repeat-like/Quinoprotein amine dehydrogenase"/>
    <property type="match status" value="2"/>
</dbReference>
<dbReference type="PROSITE" id="PS00678">
    <property type="entry name" value="WD_REPEATS_1"/>
    <property type="match status" value="1"/>
</dbReference>
<dbReference type="InterPro" id="IPR027359">
    <property type="entry name" value="Volt_channel_dom_sf"/>
</dbReference>
<dbReference type="Pfam" id="PF00400">
    <property type="entry name" value="WD40"/>
    <property type="match status" value="5"/>
</dbReference>
<dbReference type="InterPro" id="IPR036322">
    <property type="entry name" value="WD40_repeat_dom_sf"/>
</dbReference>
<dbReference type="InterPro" id="IPR005821">
    <property type="entry name" value="Ion_trans_dom"/>
</dbReference>
<dbReference type="PROSITE" id="PS50082">
    <property type="entry name" value="WD_REPEATS_2"/>
    <property type="match status" value="5"/>
</dbReference>
<sequence length="756" mass="82676">MLVARRGGQVQSATFSHDGLILLTVSLDGEGKLWCPESGRLLCELSGQAGGVLSGEFSADSKWITGASDDCTAIVWNAETGKCSQVLSGHDDDVKSAAFSPDASLVVTASCDGTAGLWMAADGSRLRSFVGHDDVVKSAMFSYDGMRIITASMDGTARVWNVETGECLQVLQGHAKAVNSAAFSPDDTLYLTTSFDGTVRVWEAGSGDCNLVLHADNKVVNMAQFSPDGAMILVASGTECVRLLSATTGECIMTLDGHEDWVRTANFSPDGMLIASASYDGTARRERAEAGQGSRGSGVREPANACRPLLAIRRQSYPRKSLRPEEGAASCLIRGCCASNSLHLLSLPMRLLSTMAMYATEVSRDVRNHTTMFANWSPYEPFASFLHLLQRGVEYPRASQCASWQNEFCQAAIMMKQVAEQLAEIQQQQKASAQTFAFLAHQHEGWQAALDSILDRIDRLNETEERKLDYPQITRTPQLPPLCGDPDGEAGEGLQDHIAANAARGVKTLREKIAVMVHSQMFEYAAGFVILANLVVIGVEAQLSLSMDSEFPDLSWPWWMERIFLLIYCFEIFLRIVAGGFGVLRDVWFLMDLALVMTGWTALLFLPLAGVDALAAEKLLIVRGLRLLRLVRALRMINHFKVIWRLVYGLLTAGQTIISTTALILISLFVCSCVAVELIGKDRELLEDSVTGPIVQTCPGMIHHRRRIKQFMLIASHFPPVSRTESVHFSANGCSRQKAIAVELTVIILLLLFVLL</sequence>
<keyword evidence="2 7" id="KW-0853">WD repeat</keyword>
<feature type="repeat" description="WD" evidence="7">
    <location>
        <begin position="87"/>
        <end position="128"/>
    </location>
</feature>
<gene>
    <name evidence="10" type="primary">HET-E1</name>
    <name evidence="10" type="ORF">SNEC2469_LOCUS32477</name>
</gene>
<dbReference type="InterPro" id="IPR019775">
    <property type="entry name" value="WD40_repeat_CS"/>
</dbReference>
<accession>A0A813BX95</accession>
<keyword evidence="5 8" id="KW-1133">Transmembrane helix</keyword>
<protein>
    <submittedName>
        <fullName evidence="10">HET-E1 protein</fullName>
    </submittedName>
</protein>
<dbReference type="GO" id="GO:0005216">
    <property type="term" value="F:monoatomic ion channel activity"/>
    <property type="evidence" value="ECO:0007669"/>
    <property type="project" value="InterPro"/>
</dbReference>
<comment type="caution">
    <text evidence="10">The sequence shown here is derived from an EMBL/GenBank/DDBJ whole genome shotgun (WGS) entry which is preliminary data.</text>
</comment>
<keyword evidence="3 8" id="KW-0812">Transmembrane</keyword>
<feature type="transmembrane region" description="Helical" evidence="8">
    <location>
        <begin position="563"/>
        <end position="581"/>
    </location>
</feature>
<evidence type="ECO:0000259" key="9">
    <source>
        <dbReference type="Pfam" id="PF00520"/>
    </source>
</evidence>
<feature type="transmembrane region" description="Helical" evidence="8">
    <location>
        <begin position="524"/>
        <end position="543"/>
    </location>
</feature>
<dbReference type="OrthoDB" id="538223at2759"/>
<name>A0A813BX95_9DINO</name>
<dbReference type="CDD" id="cd00200">
    <property type="entry name" value="WD40"/>
    <property type="match status" value="1"/>
</dbReference>
<dbReference type="AlphaFoldDB" id="A0A813BX95"/>
<dbReference type="InterPro" id="IPR015943">
    <property type="entry name" value="WD40/YVTN_repeat-like_dom_sf"/>
</dbReference>
<proteinExistence type="predicted"/>
<dbReference type="Gene3D" id="1.20.120.350">
    <property type="entry name" value="Voltage-gated potassium channels. Chain C"/>
    <property type="match status" value="1"/>
</dbReference>
<reference evidence="10" key="1">
    <citation type="submission" date="2021-02" db="EMBL/GenBank/DDBJ databases">
        <authorList>
            <person name="Dougan E. K."/>
            <person name="Rhodes N."/>
            <person name="Thang M."/>
            <person name="Chan C."/>
        </authorList>
    </citation>
    <scope>NUCLEOTIDE SEQUENCE</scope>
</reference>
<keyword evidence="4" id="KW-0677">Repeat</keyword>
<dbReference type="SMART" id="SM00320">
    <property type="entry name" value="WD40"/>
    <property type="match status" value="7"/>
</dbReference>
<evidence type="ECO:0000256" key="2">
    <source>
        <dbReference type="ARBA" id="ARBA00022574"/>
    </source>
</evidence>
<evidence type="ECO:0000256" key="5">
    <source>
        <dbReference type="ARBA" id="ARBA00022989"/>
    </source>
</evidence>
<comment type="subcellular location">
    <subcellularLocation>
        <location evidence="1">Membrane</location>
        <topology evidence="1">Multi-pass membrane protein</topology>
    </subcellularLocation>
</comment>
<dbReference type="Proteomes" id="UP000601435">
    <property type="component" value="Unassembled WGS sequence"/>
</dbReference>
<keyword evidence="11" id="KW-1185">Reference proteome</keyword>
<feature type="repeat" description="WD" evidence="7">
    <location>
        <begin position="255"/>
        <end position="284"/>
    </location>
</feature>
<dbReference type="SUPFAM" id="SSF81324">
    <property type="entry name" value="Voltage-gated potassium channels"/>
    <property type="match status" value="1"/>
</dbReference>
<keyword evidence="6 8" id="KW-0472">Membrane</keyword>
<evidence type="ECO:0000256" key="1">
    <source>
        <dbReference type="ARBA" id="ARBA00004141"/>
    </source>
</evidence>
<evidence type="ECO:0000256" key="3">
    <source>
        <dbReference type="ARBA" id="ARBA00022692"/>
    </source>
</evidence>
<evidence type="ECO:0000313" key="11">
    <source>
        <dbReference type="Proteomes" id="UP000601435"/>
    </source>
</evidence>
<organism evidence="10 11">
    <name type="scientific">Symbiodinium necroappetens</name>
    <dbReference type="NCBI Taxonomy" id="1628268"/>
    <lineage>
        <taxon>Eukaryota</taxon>
        <taxon>Sar</taxon>
        <taxon>Alveolata</taxon>
        <taxon>Dinophyceae</taxon>
        <taxon>Suessiales</taxon>
        <taxon>Symbiodiniaceae</taxon>
        <taxon>Symbiodinium</taxon>
    </lineage>
</organism>
<evidence type="ECO:0000256" key="4">
    <source>
        <dbReference type="ARBA" id="ARBA00022737"/>
    </source>
</evidence>
<feature type="repeat" description="WD" evidence="7">
    <location>
        <begin position="45"/>
        <end position="86"/>
    </location>
</feature>
<dbReference type="PROSITE" id="PS50294">
    <property type="entry name" value="WD_REPEATS_REGION"/>
    <property type="match status" value="4"/>
</dbReference>
<feature type="domain" description="Ion transport" evidence="9">
    <location>
        <begin position="520"/>
        <end position="680"/>
    </location>
</feature>
<dbReference type="SUPFAM" id="SSF50978">
    <property type="entry name" value="WD40 repeat-like"/>
    <property type="match status" value="1"/>
</dbReference>
<evidence type="ECO:0000256" key="6">
    <source>
        <dbReference type="ARBA" id="ARBA00023136"/>
    </source>
</evidence>
<evidence type="ECO:0000256" key="7">
    <source>
        <dbReference type="PROSITE-ProRule" id="PRU00221"/>
    </source>
</evidence>
<dbReference type="EMBL" id="CAJNJA010082351">
    <property type="protein sequence ID" value="CAE7932315.1"/>
    <property type="molecule type" value="Genomic_DNA"/>
</dbReference>